<gene>
    <name evidence="1" type="ORF">MANES_11G080800</name>
</gene>
<evidence type="ECO:0000313" key="1">
    <source>
        <dbReference type="EMBL" id="OAY37177.1"/>
    </source>
</evidence>
<name>A0A2C9V0N6_MANES</name>
<dbReference type="EMBL" id="CM004397">
    <property type="protein sequence ID" value="OAY37177.1"/>
    <property type="molecule type" value="Genomic_DNA"/>
</dbReference>
<proteinExistence type="predicted"/>
<dbReference type="AlphaFoldDB" id="A0A2C9V0N6"/>
<reference evidence="1" key="1">
    <citation type="submission" date="2016-02" db="EMBL/GenBank/DDBJ databases">
        <title>WGS assembly of Manihot esculenta.</title>
        <authorList>
            <person name="Bredeson J.V."/>
            <person name="Prochnik S.E."/>
            <person name="Lyons J.B."/>
            <person name="Schmutz J."/>
            <person name="Grimwood J."/>
            <person name="Vrebalov J."/>
            <person name="Bart R.S."/>
            <person name="Amuge T."/>
            <person name="Ferguson M.E."/>
            <person name="Green R."/>
            <person name="Putnam N."/>
            <person name="Stites J."/>
            <person name="Rounsley S."/>
            <person name="Rokhsar D.S."/>
        </authorList>
    </citation>
    <scope>NUCLEOTIDE SEQUENCE [LARGE SCALE GENOMIC DNA]</scope>
    <source>
        <tissue evidence="1">Leaf</tissue>
    </source>
</reference>
<organism evidence="1">
    <name type="scientific">Manihot esculenta</name>
    <name type="common">Cassava</name>
    <name type="synonym">Jatropha manihot</name>
    <dbReference type="NCBI Taxonomy" id="3983"/>
    <lineage>
        <taxon>Eukaryota</taxon>
        <taxon>Viridiplantae</taxon>
        <taxon>Streptophyta</taxon>
        <taxon>Embryophyta</taxon>
        <taxon>Tracheophyta</taxon>
        <taxon>Spermatophyta</taxon>
        <taxon>Magnoliopsida</taxon>
        <taxon>eudicotyledons</taxon>
        <taxon>Gunneridae</taxon>
        <taxon>Pentapetalae</taxon>
        <taxon>rosids</taxon>
        <taxon>fabids</taxon>
        <taxon>Malpighiales</taxon>
        <taxon>Euphorbiaceae</taxon>
        <taxon>Crotonoideae</taxon>
        <taxon>Manihoteae</taxon>
        <taxon>Manihot</taxon>
    </lineage>
</organism>
<sequence length="86" mass="9843">MFNIVSIEDRLLSLISNVISIEEFSKYLDLLRMVPDNSLSLKSNEFSIEILSKASGIEPLNLLPCKFICRKEFPLKQEGNNPEKEL</sequence>
<protein>
    <submittedName>
        <fullName evidence="1">Uncharacterized protein</fullName>
    </submittedName>
</protein>
<accession>A0A2C9V0N6</accession>